<gene>
    <name evidence="1" type="ORF">L1987_08783</name>
</gene>
<accession>A0ACB9JNI9</accession>
<evidence type="ECO:0000313" key="2">
    <source>
        <dbReference type="Proteomes" id="UP001056120"/>
    </source>
</evidence>
<proteinExistence type="predicted"/>
<keyword evidence="2" id="KW-1185">Reference proteome</keyword>
<comment type="caution">
    <text evidence="1">The sequence shown here is derived from an EMBL/GenBank/DDBJ whole genome shotgun (WGS) entry which is preliminary data.</text>
</comment>
<protein>
    <submittedName>
        <fullName evidence="1">Uncharacterized protein</fullName>
    </submittedName>
</protein>
<organism evidence="1 2">
    <name type="scientific">Smallanthus sonchifolius</name>
    <dbReference type="NCBI Taxonomy" id="185202"/>
    <lineage>
        <taxon>Eukaryota</taxon>
        <taxon>Viridiplantae</taxon>
        <taxon>Streptophyta</taxon>
        <taxon>Embryophyta</taxon>
        <taxon>Tracheophyta</taxon>
        <taxon>Spermatophyta</taxon>
        <taxon>Magnoliopsida</taxon>
        <taxon>eudicotyledons</taxon>
        <taxon>Gunneridae</taxon>
        <taxon>Pentapetalae</taxon>
        <taxon>asterids</taxon>
        <taxon>campanulids</taxon>
        <taxon>Asterales</taxon>
        <taxon>Asteraceae</taxon>
        <taxon>Asteroideae</taxon>
        <taxon>Heliantheae alliance</taxon>
        <taxon>Millerieae</taxon>
        <taxon>Smallanthus</taxon>
    </lineage>
</organism>
<dbReference type="Proteomes" id="UP001056120">
    <property type="component" value="Linkage Group LG03"/>
</dbReference>
<reference evidence="1 2" key="2">
    <citation type="journal article" date="2022" name="Mol. Ecol. Resour.">
        <title>The genomes of chicory, endive, great burdock and yacon provide insights into Asteraceae paleo-polyploidization history and plant inulin production.</title>
        <authorList>
            <person name="Fan W."/>
            <person name="Wang S."/>
            <person name="Wang H."/>
            <person name="Wang A."/>
            <person name="Jiang F."/>
            <person name="Liu H."/>
            <person name="Zhao H."/>
            <person name="Xu D."/>
            <person name="Zhang Y."/>
        </authorList>
    </citation>
    <scope>NUCLEOTIDE SEQUENCE [LARGE SCALE GENOMIC DNA]</scope>
    <source>
        <strain evidence="2">cv. Yunnan</strain>
        <tissue evidence="1">Leaves</tissue>
    </source>
</reference>
<evidence type="ECO:0000313" key="1">
    <source>
        <dbReference type="EMBL" id="KAI3821223.1"/>
    </source>
</evidence>
<dbReference type="EMBL" id="CM042020">
    <property type="protein sequence ID" value="KAI3821223.1"/>
    <property type="molecule type" value="Genomic_DNA"/>
</dbReference>
<reference evidence="2" key="1">
    <citation type="journal article" date="2022" name="Mol. Ecol. Resour.">
        <title>The genomes of chicory, endive, great burdock and yacon provide insights into Asteraceae palaeo-polyploidization history and plant inulin production.</title>
        <authorList>
            <person name="Fan W."/>
            <person name="Wang S."/>
            <person name="Wang H."/>
            <person name="Wang A."/>
            <person name="Jiang F."/>
            <person name="Liu H."/>
            <person name="Zhao H."/>
            <person name="Xu D."/>
            <person name="Zhang Y."/>
        </authorList>
    </citation>
    <scope>NUCLEOTIDE SEQUENCE [LARGE SCALE GENOMIC DNA]</scope>
    <source>
        <strain evidence="2">cv. Yunnan</strain>
    </source>
</reference>
<sequence length="245" mass="28448">MEDSTSRSLISLSRFLSLETETGAATEDDEDDEMKEHWTSLIEDEEYLRLLFDKDTPGNYIESRLDDWIKIGRLEAIQWIFDMRSNLQFQFHTAYLSVTYIDRFLSKLRFTPWTIRLLAIACLSLAAKMNERKDWANWNNRELSSDFQFQKGVTQRAELLVLNTLDWRMHSITPFHFIRYFISCFCKESSPQRRFISLISQIVCAATNGKYGYNQASVIYHSNGGYVDGHGSGFEQGVPGDEGQD</sequence>
<name>A0ACB9JNI9_9ASTR</name>